<sequence>MADIFKPATPRVVHYVFGLEADFGGKNFGLMHYLSVESVVVNLQPTQIMWHYVYLPTDENFWWRNAKKFLTLNKIDQITRVFDKEIIHHAHKADVLRLQVVLRHGGIYLDSDMIIFRPFPPSFYSSGAIMAQEGAPDHFVGLCNAFIMAPPNDTFVTTWYNQYRTFNHSIWNYHSVQLPAHLWTAHPDTVRVLDHRKMFWPTWAPNHLDAALSPKGGLMVNDVTGKKEWMKWDFMGSGQLGWHIWGQASWKKFLKNMTAHEVMVSDTGFNRAVRRFLVPLCGEDGMKCPAAENVNVTDPAWVW</sequence>
<dbReference type="Pfam" id="PF04488">
    <property type="entry name" value="Gly_transf_sug"/>
    <property type="match status" value="1"/>
</dbReference>
<proteinExistence type="inferred from homology"/>
<dbReference type="SUPFAM" id="SSF53448">
    <property type="entry name" value="Nucleotide-diphospho-sugar transferases"/>
    <property type="match status" value="1"/>
</dbReference>
<dbReference type="PANTHER" id="PTHR46830:SF2">
    <property type="entry name" value="ALPHA-1,4-N-ACETYLGLUCOSAMINYLTRANSFERASE"/>
    <property type="match status" value="1"/>
</dbReference>
<dbReference type="InterPro" id="IPR007577">
    <property type="entry name" value="GlycoTrfase_DXD_sugar-bd_CS"/>
</dbReference>
<comment type="similarity">
    <text evidence="1">Belongs to the glycosyltransferase 32 family.</text>
</comment>
<dbReference type="Proteomes" id="UP001212841">
    <property type="component" value="Unassembled WGS sequence"/>
</dbReference>
<keyword evidence="3" id="KW-1185">Reference proteome</keyword>
<dbReference type="Gene3D" id="3.90.550.20">
    <property type="match status" value="1"/>
</dbReference>
<gene>
    <name evidence="2" type="ORF">HK097_010892</name>
</gene>
<protein>
    <recommendedName>
        <fullName evidence="4">Glycosyltransferase family 32 protein</fullName>
    </recommendedName>
</protein>
<dbReference type="PANTHER" id="PTHR46830">
    <property type="entry name" value="TRANSFERASE, PUTATIVE-RELATED"/>
    <property type="match status" value="1"/>
</dbReference>
<organism evidence="2 3">
    <name type="scientific">Rhizophlyctis rosea</name>
    <dbReference type="NCBI Taxonomy" id="64517"/>
    <lineage>
        <taxon>Eukaryota</taxon>
        <taxon>Fungi</taxon>
        <taxon>Fungi incertae sedis</taxon>
        <taxon>Chytridiomycota</taxon>
        <taxon>Chytridiomycota incertae sedis</taxon>
        <taxon>Chytridiomycetes</taxon>
        <taxon>Rhizophlyctidales</taxon>
        <taxon>Rhizophlyctidaceae</taxon>
        <taxon>Rhizophlyctis</taxon>
    </lineage>
</organism>
<reference evidence="2" key="1">
    <citation type="submission" date="2020-05" db="EMBL/GenBank/DDBJ databases">
        <title>Phylogenomic resolution of chytrid fungi.</title>
        <authorList>
            <person name="Stajich J.E."/>
            <person name="Amses K."/>
            <person name="Simmons R."/>
            <person name="Seto K."/>
            <person name="Myers J."/>
            <person name="Bonds A."/>
            <person name="Quandt C.A."/>
            <person name="Barry K."/>
            <person name="Liu P."/>
            <person name="Grigoriev I."/>
            <person name="Longcore J.E."/>
            <person name="James T.Y."/>
        </authorList>
    </citation>
    <scope>NUCLEOTIDE SEQUENCE</scope>
    <source>
        <strain evidence="2">JEL0318</strain>
    </source>
</reference>
<evidence type="ECO:0000313" key="2">
    <source>
        <dbReference type="EMBL" id="KAJ3055312.1"/>
    </source>
</evidence>
<name>A0AAD5X7C0_9FUNG</name>
<accession>A0AAD5X7C0</accession>
<evidence type="ECO:0000256" key="1">
    <source>
        <dbReference type="ARBA" id="ARBA00009003"/>
    </source>
</evidence>
<dbReference type="EMBL" id="JADGJD010000085">
    <property type="protein sequence ID" value="KAJ3055312.1"/>
    <property type="molecule type" value="Genomic_DNA"/>
</dbReference>
<evidence type="ECO:0000313" key="3">
    <source>
        <dbReference type="Proteomes" id="UP001212841"/>
    </source>
</evidence>
<comment type="caution">
    <text evidence="2">The sequence shown here is derived from an EMBL/GenBank/DDBJ whole genome shotgun (WGS) entry which is preliminary data.</text>
</comment>
<evidence type="ECO:0008006" key="4">
    <source>
        <dbReference type="Google" id="ProtNLM"/>
    </source>
</evidence>
<dbReference type="AlphaFoldDB" id="A0AAD5X7C0"/>
<dbReference type="InterPro" id="IPR029044">
    <property type="entry name" value="Nucleotide-diphossugar_trans"/>
</dbReference>